<comment type="caution">
    <text evidence="6">The sequence shown here is derived from an EMBL/GenBank/DDBJ whole genome shotgun (WGS) entry which is preliminary data.</text>
</comment>
<dbReference type="PANTHER" id="PTHR34269:SF3">
    <property type="entry name" value="TF-B3 DOMAIN-CONTAINING PROTEIN"/>
    <property type="match status" value="1"/>
</dbReference>
<organism evidence="6 7">
    <name type="scientific">Striga hermonthica</name>
    <name type="common">Purple witchweed</name>
    <name type="synonym">Buchnera hermonthica</name>
    <dbReference type="NCBI Taxonomy" id="68872"/>
    <lineage>
        <taxon>Eukaryota</taxon>
        <taxon>Viridiplantae</taxon>
        <taxon>Streptophyta</taxon>
        <taxon>Embryophyta</taxon>
        <taxon>Tracheophyta</taxon>
        <taxon>Spermatophyta</taxon>
        <taxon>Magnoliopsida</taxon>
        <taxon>eudicotyledons</taxon>
        <taxon>Gunneridae</taxon>
        <taxon>Pentapetalae</taxon>
        <taxon>asterids</taxon>
        <taxon>lamiids</taxon>
        <taxon>Lamiales</taxon>
        <taxon>Orobanchaceae</taxon>
        <taxon>Buchnereae</taxon>
        <taxon>Striga</taxon>
    </lineage>
</organism>
<sequence length="217" mass="24869">MLRKSNSHNCFGTPHALNNFLGNEENKVLQHHAGAQVVKRGSYYNLVCSKWGKSVRDKGLEVGQEIRLRWFNSCLYFSVSQHRLAGPPPPPPPPPLPIPAPPVPVLISSHVDPTHPFLHLPCKLVEDHILVQWAPLERERLRKEEHVCINAWDYDTGDTHEMELRWHGNYYYLIGKWWNIVRHRGLVVGQEIRLRWMNGCLYLSAADVGCNDFGGDS</sequence>
<keyword evidence="3" id="KW-0238">DNA-binding</keyword>
<keyword evidence="4" id="KW-0804">Transcription</keyword>
<dbReference type="InterPro" id="IPR015300">
    <property type="entry name" value="DNA-bd_pseudobarrel_sf"/>
</dbReference>
<dbReference type="GO" id="GO:0003677">
    <property type="term" value="F:DNA binding"/>
    <property type="evidence" value="ECO:0007669"/>
    <property type="project" value="UniProtKB-KW"/>
</dbReference>
<dbReference type="SUPFAM" id="SSF101936">
    <property type="entry name" value="DNA-binding pseudobarrel domain"/>
    <property type="match status" value="1"/>
</dbReference>
<evidence type="ECO:0000256" key="1">
    <source>
        <dbReference type="ARBA" id="ARBA00004123"/>
    </source>
</evidence>
<dbReference type="AlphaFoldDB" id="A0A9N7MRA3"/>
<evidence type="ECO:0000256" key="5">
    <source>
        <dbReference type="ARBA" id="ARBA00023242"/>
    </source>
</evidence>
<dbReference type="EMBL" id="CACSLK010012206">
    <property type="protein sequence ID" value="CAA0814049.1"/>
    <property type="molecule type" value="Genomic_DNA"/>
</dbReference>
<evidence type="ECO:0000313" key="7">
    <source>
        <dbReference type="Proteomes" id="UP001153555"/>
    </source>
</evidence>
<name>A0A9N7MRA3_STRHE</name>
<accession>A0A9N7MRA3</accession>
<protein>
    <submittedName>
        <fullName evidence="6">Uncharacterized protein</fullName>
    </submittedName>
</protein>
<evidence type="ECO:0000256" key="2">
    <source>
        <dbReference type="ARBA" id="ARBA00023015"/>
    </source>
</evidence>
<keyword evidence="2" id="KW-0805">Transcription regulation</keyword>
<evidence type="ECO:0000313" key="6">
    <source>
        <dbReference type="EMBL" id="CAA0814049.1"/>
    </source>
</evidence>
<evidence type="ECO:0000256" key="4">
    <source>
        <dbReference type="ARBA" id="ARBA00023163"/>
    </source>
</evidence>
<dbReference type="Proteomes" id="UP001153555">
    <property type="component" value="Unassembled WGS sequence"/>
</dbReference>
<keyword evidence="7" id="KW-1185">Reference proteome</keyword>
<proteinExistence type="predicted"/>
<dbReference type="PANTHER" id="PTHR34269">
    <property type="entry name" value="TRANSCRIPTION FACTOR B3-DOMAIN FAMILY-RELATED"/>
    <property type="match status" value="1"/>
</dbReference>
<gene>
    <name evidence="6" type="ORF">SHERM_14380</name>
</gene>
<dbReference type="Gene3D" id="2.40.330.10">
    <property type="entry name" value="DNA-binding pseudobarrel domain"/>
    <property type="match status" value="1"/>
</dbReference>
<dbReference type="GO" id="GO:0005634">
    <property type="term" value="C:nucleus"/>
    <property type="evidence" value="ECO:0007669"/>
    <property type="project" value="UniProtKB-SubCell"/>
</dbReference>
<reference evidence="6" key="1">
    <citation type="submission" date="2019-12" db="EMBL/GenBank/DDBJ databases">
        <authorList>
            <person name="Scholes J."/>
        </authorList>
    </citation>
    <scope>NUCLEOTIDE SEQUENCE</scope>
</reference>
<comment type="subcellular location">
    <subcellularLocation>
        <location evidence="1">Nucleus</location>
    </subcellularLocation>
</comment>
<evidence type="ECO:0000256" key="3">
    <source>
        <dbReference type="ARBA" id="ARBA00023125"/>
    </source>
</evidence>
<keyword evidence="5" id="KW-0539">Nucleus</keyword>
<dbReference type="InterPro" id="IPR051442">
    <property type="entry name" value="B3_domain"/>
</dbReference>